<evidence type="ECO:0000313" key="7">
    <source>
        <dbReference type="EMBL" id="OOM09108.1"/>
    </source>
</evidence>
<dbReference type="InterPro" id="IPR013752">
    <property type="entry name" value="KPA_reductase"/>
</dbReference>
<evidence type="ECO:0000259" key="5">
    <source>
        <dbReference type="Pfam" id="PF02558"/>
    </source>
</evidence>
<dbReference type="UniPathway" id="UPA00028">
    <property type="reaction ID" value="UER00004"/>
</dbReference>
<comment type="pathway">
    <text evidence="4">Cofactor biosynthesis; (R)-pantothenate biosynthesis; (R)-pantoate from 3-methyl-2-oxobutanoate: step 2/2.</text>
</comment>
<protein>
    <recommendedName>
        <fullName evidence="4">2-dehydropantoate 2-reductase</fullName>
        <ecNumber evidence="4">1.1.1.169</ecNumber>
    </recommendedName>
    <alternativeName>
        <fullName evidence="4">Ketopantoate reductase</fullName>
    </alternativeName>
</protein>
<dbReference type="InterPro" id="IPR036291">
    <property type="entry name" value="NAD(P)-bd_dom_sf"/>
</dbReference>
<dbReference type="Pfam" id="PF08546">
    <property type="entry name" value="ApbA_C"/>
    <property type="match status" value="1"/>
</dbReference>
<name>A0A1S8MY32_CLOSA</name>
<dbReference type="STRING" id="169679.CSACC_26020"/>
<dbReference type="EMBL" id="LZYZ01000007">
    <property type="protein sequence ID" value="OOM09108.1"/>
    <property type="molecule type" value="Genomic_DNA"/>
</dbReference>
<dbReference type="Pfam" id="PF02558">
    <property type="entry name" value="ApbA"/>
    <property type="match status" value="1"/>
</dbReference>
<keyword evidence="2 4" id="KW-0521">NADP</keyword>
<comment type="function">
    <text evidence="4">Catalyzes the NADPH-dependent reduction of ketopantoate into pantoic acid.</text>
</comment>
<evidence type="ECO:0000259" key="6">
    <source>
        <dbReference type="Pfam" id="PF08546"/>
    </source>
</evidence>
<comment type="catalytic activity">
    <reaction evidence="4">
        <text>(R)-pantoate + NADP(+) = 2-dehydropantoate + NADPH + H(+)</text>
        <dbReference type="Rhea" id="RHEA:16233"/>
        <dbReference type="ChEBI" id="CHEBI:11561"/>
        <dbReference type="ChEBI" id="CHEBI:15378"/>
        <dbReference type="ChEBI" id="CHEBI:15980"/>
        <dbReference type="ChEBI" id="CHEBI:57783"/>
        <dbReference type="ChEBI" id="CHEBI:58349"/>
        <dbReference type="EC" id="1.1.1.169"/>
    </reaction>
</comment>
<evidence type="ECO:0000256" key="1">
    <source>
        <dbReference type="ARBA" id="ARBA00007870"/>
    </source>
</evidence>
<dbReference type="InterPro" id="IPR051402">
    <property type="entry name" value="KPR-Related"/>
</dbReference>
<feature type="domain" description="Ketopantoate reductase N-terminal" evidence="5">
    <location>
        <begin position="3"/>
        <end position="150"/>
    </location>
</feature>
<organism evidence="7 8">
    <name type="scientific">Clostridium saccharobutylicum</name>
    <dbReference type="NCBI Taxonomy" id="169679"/>
    <lineage>
        <taxon>Bacteria</taxon>
        <taxon>Bacillati</taxon>
        <taxon>Bacillota</taxon>
        <taxon>Clostridia</taxon>
        <taxon>Eubacteriales</taxon>
        <taxon>Clostridiaceae</taxon>
        <taxon>Clostridium</taxon>
    </lineage>
</organism>
<keyword evidence="4" id="KW-0566">Pantothenate biosynthesis</keyword>
<dbReference type="InterPro" id="IPR013332">
    <property type="entry name" value="KPR_N"/>
</dbReference>
<comment type="similarity">
    <text evidence="1 4">Belongs to the ketopantoate reductase family.</text>
</comment>
<evidence type="ECO:0000313" key="8">
    <source>
        <dbReference type="Proteomes" id="UP000191154"/>
    </source>
</evidence>
<dbReference type="SUPFAM" id="SSF48179">
    <property type="entry name" value="6-phosphogluconate dehydrogenase C-terminal domain-like"/>
    <property type="match status" value="1"/>
</dbReference>
<evidence type="ECO:0000256" key="3">
    <source>
        <dbReference type="ARBA" id="ARBA00023002"/>
    </source>
</evidence>
<reference evidence="7 8" key="1">
    <citation type="submission" date="2016-05" db="EMBL/GenBank/DDBJ databases">
        <title>Microbial solvent formation.</title>
        <authorList>
            <person name="Poehlein A."/>
            <person name="Montoya Solano J.D."/>
            <person name="Flitsch S."/>
            <person name="Krabben P."/>
            <person name="Duerre P."/>
            <person name="Daniel R."/>
        </authorList>
    </citation>
    <scope>NUCLEOTIDE SEQUENCE [LARGE SCALE GENOMIC DNA]</scope>
    <source>
        <strain evidence="7 8">L1-8</strain>
    </source>
</reference>
<dbReference type="Gene3D" id="3.40.50.720">
    <property type="entry name" value="NAD(P)-binding Rossmann-like Domain"/>
    <property type="match status" value="1"/>
</dbReference>
<comment type="caution">
    <text evidence="7">The sequence shown here is derived from an EMBL/GenBank/DDBJ whole genome shotgun (WGS) entry which is preliminary data.</text>
</comment>
<dbReference type="PANTHER" id="PTHR21708">
    <property type="entry name" value="PROBABLE 2-DEHYDROPANTOATE 2-REDUCTASE"/>
    <property type="match status" value="1"/>
</dbReference>
<evidence type="ECO:0000256" key="4">
    <source>
        <dbReference type="RuleBase" id="RU362068"/>
    </source>
</evidence>
<dbReference type="SUPFAM" id="SSF51735">
    <property type="entry name" value="NAD(P)-binding Rossmann-fold domains"/>
    <property type="match status" value="1"/>
</dbReference>
<dbReference type="InterPro" id="IPR003710">
    <property type="entry name" value="ApbA"/>
</dbReference>
<dbReference type="Proteomes" id="UP000191154">
    <property type="component" value="Unassembled WGS sequence"/>
</dbReference>
<sequence>MKIGVIGIGATGGYISAMLCKSNENVYVISSGETMNAIKNKGIILKSETNDKLVVYPKLVTDDASEAGIMDIVFVCVKEYSLKNAAKAISPMVDNHTLVIPIINGVDGGSKLYSYLGKGKVAEAAMYIVSKVESPGVIKCADKNRKIIISASKERKIYKKRLEEIYNVLTKAEIICEVRKDAEVISWEKHMFNYAFNVTDSYYTASSNKILDDDEKFNTFCNLAKECERVGRAKGINLSKNIYNTTINILRKLYSKNTAPVNNHMSIGKNFELQRFCEEVYRMGQEVGILTPYSKEAYNKLKVL</sequence>
<dbReference type="RefSeq" id="WP_077866451.1">
    <property type="nucleotide sequence ID" value="NZ_LZYZ01000007.1"/>
</dbReference>
<dbReference type="InterPro" id="IPR008927">
    <property type="entry name" value="6-PGluconate_DH-like_C_sf"/>
</dbReference>
<feature type="domain" description="Ketopantoate reductase C-terminal" evidence="6">
    <location>
        <begin position="185"/>
        <end position="302"/>
    </location>
</feature>
<keyword evidence="3 4" id="KW-0560">Oxidoreductase</keyword>
<dbReference type="Gene3D" id="1.10.1040.10">
    <property type="entry name" value="N-(1-d-carboxylethyl)-l-norvaline Dehydrogenase, domain 2"/>
    <property type="match status" value="1"/>
</dbReference>
<dbReference type="PANTHER" id="PTHR21708:SF26">
    <property type="entry name" value="2-DEHYDROPANTOATE 2-REDUCTASE"/>
    <property type="match status" value="1"/>
</dbReference>
<dbReference type="GO" id="GO:0008677">
    <property type="term" value="F:2-dehydropantoate 2-reductase activity"/>
    <property type="evidence" value="ECO:0007669"/>
    <property type="project" value="UniProtKB-EC"/>
</dbReference>
<evidence type="ECO:0000256" key="2">
    <source>
        <dbReference type="ARBA" id="ARBA00022857"/>
    </source>
</evidence>
<dbReference type="GO" id="GO:0005737">
    <property type="term" value="C:cytoplasm"/>
    <property type="evidence" value="ECO:0007669"/>
    <property type="project" value="TreeGrafter"/>
</dbReference>
<accession>A0A1S8MY32</accession>
<dbReference type="GO" id="GO:0015940">
    <property type="term" value="P:pantothenate biosynthetic process"/>
    <property type="evidence" value="ECO:0007669"/>
    <property type="project" value="UniProtKB-UniPathway"/>
</dbReference>
<dbReference type="EC" id="1.1.1.169" evidence="4"/>
<dbReference type="InterPro" id="IPR013328">
    <property type="entry name" value="6PGD_dom2"/>
</dbReference>
<proteinExistence type="inferred from homology"/>
<dbReference type="AlphaFoldDB" id="A0A1S8MY32"/>
<dbReference type="NCBIfam" id="TIGR00745">
    <property type="entry name" value="apbA_panE"/>
    <property type="match status" value="1"/>
</dbReference>
<gene>
    <name evidence="7" type="ORF">CLOSAC_33880</name>
</gene>